<evidence type="ECO:0000313" key="3">
    <source>
        <dbReference type="Proteomes" id="UP001283341"/>
    </source>
</evidence>
<dbReference type="Proteomes" id="UP001283341">
    <property type="component" value="Unassembled WGS sequence"/>
</dbReference>
<evidence type="ECO:0000256" key="1">
    <source>
        <dbReference type="SAM" id="MobiDB-lite"/>
    </source>
</evidence>
<protein>
    <submittedName>
        <fullName evidence="2">Uncharacterized protein</fullName>
    </submittedName>
</protein>
<feature type="compositionally biased region" description="Basic residues" evidence="1">
    <location>
        <begin position="1"/>
        <end position="10"/>
    </location>
</feature>
<dbReference type="AlphaFoldDB" id="A0AAE0MB16"/>
<accession>A0AAE0MB16</accession>
<gene>
    <name evidence="2" type="ORF">B0H66DRAFT_549768</name>
</gene>
<proteinExistence type="predicted"/>
<name>A0AAE0MB16_9PEZI</name>
<reference evidence="2" key="2">
    <citation type="submission" date="2023-06" db="EMBL/GenBank/DDBJ databases">
        <authorList>
            <consortium name="Lawrence Berkeley National Laboratory"/>
            <person name="Haridas S."/>
            <person name="Hensen N."/>
            <person name="Bonometti L."/>
            <person name="Westerberg I."/>
            <person name="Brannstrom I.O."/>
            <person name="Guillou S."/>
            <person name="Cros-Aarteil S."/>
            <person name="Calhoun S."/>
            <person name="Kuo A."/>
            <person name="Mondo S."/>
            <person name="Pangilinan J."/>
            <person name="Riley R."/>
            <person name="Labutti K."/>
            <person name="Andreopoulos B."/>
            <person name="Lipzen A."/>
            <person name="Chen C."/>
            <person name="Yanf M."/>
            <person name="Daum C."/>
            <person name="Ng V."/>
            <person name="Clum A."/>
            <person name="Steindorff A."/>
            <person name="Ohm R."/>
            <person name="Martin F."/>
            <person name="Silar P."/>
            <person name="Natvig D."/>
            <person name="Lalanne C."/>
            <person name="Gautier V."/>
            <person name="Ament-Velasquez S.L."/>
            <person name="Kruys A."/>
            <person name="Hutchinson M.I."/>
            <person name="Powell A.J."/>
            <person name="Barry K."/>
            <person name="Miller A.N."/>
            <person name="Grigoriev I.V."/>
            <person name="Debuchy R."/>
            <person name="Gladieux P."/>
            <person name="Thoren M.H."/>
            <person name="Johannesson H."/>
        </authorList>
    </citation>
    <scope>NUCLEOTIDE SEQUENCE</scope>
    <source>
        <strain evidence="2">CBS 118394</strain>
    </source>
</reference>
<sequence>MRPLLPRHRLPGPDRQHRPRGTSSSSSLFLHFQVPVLLTMVRRQKCQGTCYQSSDPIASLKAVGDGTYGTNCVLFYDSNCQQQVGETGNSATGGGKCYTPPDGRTGHSFICWRKC</sequence>
<organism evidence="2 3">
    <name type="scientific">Apodospora peruviana</name>
    <dbReference type="NCBI Taxonomy" id="516989"/>
    <lineage>
        <taxon>Eukaryota</taxon>
        <taxon>Fungi</taxon>
        <taxon>Dikarya</taxon>
        <taxon>Ascomycota</taxon>
        <taxon>Pezizomycotina</taxon>
        <taxon>Sordariomycetes</taxon>
        <taxon>Sordariomycetidae</taxon>
        <taxon>Sordariales</taxon>
        <taxon>Lasiosphaeriaceae</taxon>
        <taxon>Apodospora</taxon>
    </lineage>
</organism>
<comment type="caution">
    <text evidence="2">The sequence shown here is derived from an EMBL/GenBank/DDBJ whole genome shotgun (WGS) entry which is preliminary data.</text>
</comment>
<evidence type="ECO:0000313" key="2">
    <source>
        <dbReference type="EMBL" id="KAK3325922.1"/>
    </source>
</evidence>
<feature type="region of interest" description="Disordered" evidence="1">
    <location>
        <begin position="1"/>
        <end position="25"/>
    </location>
</feature>
<reference evidence="2" key="1">
    <citation type="journal article" date="2023" name="Mol. Phylogenet. Evol.">
        <title>Genome-scale phylogeny and comparative genomics of the fungal order Sordariales.</title>
        <authorList>
            <person name="Hensen N."/>
            <person name="Bonometti L."/>
            <person name="Westerberg I."/>
            <person name="Brannstrom I.O."/>
            <person name="Guillou S."/>
            <person name="Cros-Aarteil S."/>
            <person name="Calhoun S."/>
            <person name="Haridas S."/>
            <person name="Kuo A."/>
            <person name="Mondo S."/>
            <person name="Pangilinan J."/>
            <person name="Riley R."/>
            <person name="LaButti K."/>
            <person name="Andreopoulos B."/>
            <person name="Lipzen A."/>
            <person name="Chen C."/>
            <person name="Yan M."/>
            <person name="Daum C."/>
            <person name="Ng V."/>
            <person name="Clum A."/>
            <person name="Steindorff A."/>
            <person name="Ohm R.A."/>
            <person name="Martin F."/>
            <person name="Silar P."/>
            <person name="Natvig D.O."/>
            <person name="Lalanne C."/>
            <person name="Gautier V."/>
            <person name="Ament-Velasquez S.L."/>
            <person name="Kruys A."/>
            <person name="Hutchinson M.I."/>
            <person name="Powell A.J."/>
            <person name="Barry K."/>
            <person name="Miller A.N."/>
            <person name="Grigoriev I.V."/>
            <person name="Debuchy R."/>
            <person name="Gladieux P."/>
            <person name="Hiltunen Thoren M."/>
            <person name="Johannesson H."/>
        </authorList>
    </citation>
    <scope>NUCLEOTIDE SEQUENCE</scope>
    <source>
        <strain evidence="2">CBS 118394</strain>
    </source>
</reference>
<keyword evidence="3" id="KW-1185">Reference proteome</keyword>
<dbReference type="EMBL" id="JAUEDM010000002">
    <property type="protein sequence ID" value="KAK3325922.1"/>
    <property type="molecule type" value="Genomic_DNA"/>
</dbReference>